<dbReference type="eggNOG" id="COG2931">
    <property type="taxonomic scope" value="Bacteria"/>
</dbReference>
<name>F4QT72_9CAUL</name>
<evidence type="ECO:0000313" key="1">
    <source>
        <dbReference type="EMBL" id="EGF89942.1"/>
    </source>
</evidence>
<dbReference type="AlphaFoldDB" id="F4QT72"/>
<gene>
    <name evidence="1" type="ORF">ABI_43660</name>
</gene>
<dbReference type="STRING" id="715226.ABI_43660"/>
<proteinExistence type="predicted"/>
<sequence length="79" mass="8234">MTSVLTIENETRANSFITGDQFAPSITRLSNGGNVVAWESYGQDGDASGIYLQRYDADGTATGVETRANSTTAGAQSAP</sequence>
<keyword evidence="2" id="KW-1185">Reference proteome</keyword>
<dbReference type="OrthoDB" id="7793891at2"/>
<dbReference type="RefSeq" id="WP_006275141.1">
    <property type="nucleotide sequence ID" value="NZ_GL883080.1"/>
</dbReference>
<accession>F4QT72</accession>
<dbReference type="HOGENOM" id="CLU_2598453_0_0_5"/>
<dbReference type="Proteomes" id="UP000006512">
    <property type="component" value="Unassembled WGS sequence"/>
</dbReference>
<dbReference type="EMBL" id="GL883080">
    <property type="protein sequence ID" value="EGF89942.1"/>
    <property type="molecule type" value="Genomic_DNA"/>
</dbReference>
<evidence type="ECO:0000313" key="2">
    <source>
        <dbReference type="Proteomes" id="UP000006512"/>
    </source>
</evidence>
<organism evidence="1 2">
    <name type="scientific">Asticcacaulis biprosthecium C19</name>
    <dbReference type="NCBI Taxonomy" id="715226"/>
    <lineage>
        <taxon>Bacteria</taxon>
        <taxon>Pseudomonadati</taxon>
        <taxon>Pseudomonadota</taxon>
        <taxon>Alphaproteobacteria</taxon>
        <taxon>Caulobacterales</taxon>
        <taxon>Caulobacteraceae</taxon>
        <taxon>Asticcacaulis</taxon>
    </lineage>
</organism>
<reference evidence="2" key="1">
    <citation type="submission" date="2011-03" db="EMBL/GenBank/DDBJ databases">
        <title>Draft genome sequence of Brevundimonas diminuta.</title>
        <authorList>
            <person name="Brown P.J.B."/>
            <person name="Buechlein A."/>
            <person name="Hemmerich C."/>
            <person name="Brun Y.V."/>
        </authorList>
    </citation>
    <scope>NUCLEOTIDE SEQUENCE [LARGE SCALE GENOMIC DNA]</scope>
    <source>
        <strain evidence="2">C19</strain>
    </source>
</reference>
<protein>
    <submittedName>
        <fullName evidence="1">VBCS repeat-containing protein</fullName>
    </submittedName>
</protein>